<feature type="domain" description="HIT" evidence="4">
    <location>
        <begin position="9"/>
        <end position="114"/>
    </location>
</feature>
<comment type="caution">
    <text evidence="6">The sequence shown here is derived from an EMBL/GenBank/DDBJ whole genome shotgun (WGS) entry which is preliminary data.</text>
</comment>
<dbReference type="AlphaFoldDB" id="A0A347VRW8"/>
<dbReference type="CDD" id="cd01276">
    <property type="entry name" value="PKCI_related"/>
    <property type="match status" value="1"/>
</dbReference>
<evidence type="ECO:0000313" key="7">
    <source>
        <dbReference type="Proteomes" id="UP000029714"/>
    </source>
</evidence>
<reference evidence="5 8" key="4">
    <citation type="submission" date="2019-12" db="EMBL/GenBank/DDBJ databases">
        <title>Multi-Generational Helicobacter saguini Isolates.</title>
        <authorList>
            <person name="Mannion A."/>
            <person name="Shen Z."/>
            <person name="Fox J.G."/>
        </authorList>
    </citation>
    <scope>NUCLEOTIDE SEQUENCE [LARGE SCALE GENOMIC DNA]</scope>
    <source>
        <strain evidence="5">16-048</strain>
        <strain evidence="8">16-048 (F4)</strain>
    </source>
</reference>
<reference evidence="6" key="3">
    <citation type="submission" date="2018-04" db="EMBL/GenBank/DDBJ databases">
        <authorList>
            <person name="Sheh A."/>
            <person name="Shen Z."/>
            <person name="Mannion A.J."/>
            <person name="Fox J.G."/>
        </authorList>
    </citation>
    <scope>NUCLEOTIDE SEQUENCE</scope>
    <source>
        <strain evidence="6">MIT 97-6194</strain>
    </source>
</reference>
<feature type="active site" description="Tele-AMP-histidine intermediate" evidence="1">
    <location>
        <position position="101"/>
    </location>
</feature>
<reference evidence="6 7" key="1">
    <citation type="journal article" date="2014" name="Genome Announc.">
        <title>Draft genome sequences of eight enterohepatic helicobacter species isolated from both laboratory and wild rodents.</title>
        <authorList>
            <person name="Sheh A."/>
            <person name="Shen Z."/>
            <person name="Fox J.G."/>
        </authorList>
    </citation>
    <scope>NUCLEOTIDE SEQUENCE [LARGE SCALE GENOMIC DNA]</scope>
    <source>
        <strain evidence="6 7">MIT 97-6194</strain>
    </source>
</reference>
<dbReference type="PRINTS" id="PR00332">
    <property type="entry name" value="HISTRIAD"/>
</dbReference>
<dbReference type="EMBL" id="JRMP02000013">
    <property type="protein sequence ID" value="TLD93612.1"/>
    <property type="molecule type" value="Genomic_DNA"/>
</dbReference>
<dbReference type="Proteomes" id="UP000477070">
    <property type="component" value="Unassembled WGS sequence"/>
</dbReference>
<reference evidence="6 7" key="2">
    <citation type="journal article" date="2016" name="Infect. Immun.">
        <title>Helicobacter saguini, a Novel Helicobacter Isolated from Cotton-Top Tamarins with Ulcerative Colitis, Has Proinflammatory Properties and Induces Typhlocolitis and Dysplasia in Gnotobiotic IL-10-/- Mice.</title>
        <authorList>
            <person name="Shen Z."/>
            <person name="Mannion A."/>
            <person name="Whary M.T."/>
            <person name="Muthupalani S."/>
            <person name="Sheh A."/>
            <person name="Feng Y."/>
            <person name="Gong G."/>
            <person name="Vandamme P."/>
            <person name="Holcombe H.R."/>
            <person name="Paster B.J."/>
            <person name="Fox J.G."/>
        </authorList>
    </citation>
    <scope>NUCLEOTIDE SEQUENCE [LARGE SCALE GENOMIC DNA]</scope>
    <source>
        <strain evidence="6 7">MIT 97-6194</strain>
    </source>
</reference>
<evidence type="ECO:0000313" key="8">
    <source>
        <dbReference type="Proteomes" id="UP000477070"/>
    </source>
</evidence>
<proteinExistence type="predicted"/>
<evidence type="ECO:0000256" key="3">
    <source>
        <dbReference type="PROSITE-ProRule" id="PRU00464"/>
    </source>
</evidence>
<dbReference type="InterPro" id="IPR011146">
    <property type="entry name" value="HIT-like"/>
</dbReference>
<dbReference type="PROSITE" id="PS51084">
    <property type="entry name" value="HIT_2"/>
    <property type="match status" value="1"/>
</dbReference>
<organism evidence="6 7">
    <name type="scientific">Helicobacter saguini</name>
    <dbReference type="NCBI Taxonomy" id="1548018"/>
    <lineage>
        <taxon>Bacteria</taxon>
        <taxon>Pseudomonadati</taxon>
        <taxon>Campylobacterota</taxon>
        <taxon>Epsilonproteobacteria</taxon>
        <taxon>Campylobacterales</taxon>
        <taxon>Helicobacteraceae</taxon>
        <taxon>Helicobacter</taxon>
    </lineage>
</organism>
<gene>
    <name evidence="5" type="ORF">DCO61_02540</name>
    <name evidence="6" type="ORF">LS64_008255</name>
</gene>
<sequence>MSEKAEKGIFEKIVDREIPADIVLENENFLAFKDINPKAPVHVLIIPKKYVKDFNGINAKMMGEMGEFILQVAEKLGVKESGYRLITNIGKDGGQEVPHLHFHLLAKRKLDGHFG</sequence>
<evidence type="ECO:0000313" key="6">
    <source>
        <dbReference type="EMBL" id="TLD93612.1"/>
    </source>
</evidence>
<evidence type="ECO:0000256" key="2">
    <source>
        <dbReference type="PIRSR" id="PIRSR601310-3"/>
    </source>
</evidence>
<dbReference type="InterPro" id="IPR036265">
    <property type="entry name" value="HIT-like_sf"/>
</dbReference>
<evidence type="ECO:0000256" key="1">
    <source>
        <dbReference type="PIRSR" id="PIRSR601310-1"/>
    </source>
</evidence>
<dbReference type="Pfam" id="PF01230">
    <property type="entry name" value="HIT"/>
    <property type="match status" value="1"/>
</dbReference>
<dbReference type="SUPFAM" id="SSF54197">
    <property type="entry name" value="HIT-like"/>
    <property type="match status" value="1"/>
</dbReference>
<dbReference type="InterPro" id="IPR019808">
    <property type="entry name" value="Histidine_triad_CS"/>
</dbReference>
<accession>A0A347VRW8</accession>
<dbReference type="Gene3D" id="3.30.428.10">
    <property type="entry name" value="HIT-like"/>
    <property type="match status" value="1"/>
</dbReference>
<dbReference type="RefSeq" id="WP_034573466.1">
    <property type="nucleotide sequence ID" value="NZ_JRMP02000013.1"/>
</dbReference>
<protein>
    <submittedName>
        <fullName evidence="5">HIT domain-containing protein</fullName>
    </submittedName>
    <submittedName>
        <fullName evidence="6">Histidine triad nucleotide-binding protein</fullName>
    </submittedName>
</protein>
<dbReference type="STRING" id="1548018.LS64_12430"/>
<name>A0A347VRW8_9HELI</name>
<evidence type="ECO:0000259" key="4">
    <source>
        <dbReference type="PROSITE" id="PS51084"/>
    </source>
</evidence>
<dbReference type="Proteomes" id="UP000029714">
    <property type="component" value="Unassembled WGS sequence"/>
</dbReference>
<dbReference type="PROSITE" id="PS00892">
    <property type="entry name" value="HIT_1"/>
    <property type="match status" value="1"/>
</dbReference>
<dbReference type="InterPro" id="IPR001310">
    <property type="entry name" value="Histidine_triad_HIT"/>
</dbReference>
<dbReference type="PANTHER" id="PTHR23089">
    <property type="entry name" value="HISTIDINE TRIAD HIT PROTEIN"/>
    <property type="match status" value="1"/>
</dbReference>
<dbReference type="OrthoDB" id="9784774at2"/>
<dbReference type="EMBL" id="QBIU01000001">
    <property type="protein sequence ID" value="MWV68932.1"/>
    <property type="molecule type" value="Genomic_DNA"/>
</dbReference>
<evidence type="ECO:0000313" key="5">
    <source>
        <dbReference type="EMBL" id="MWV68932.1"/>
    </source>
</evidence>
<keyword evidence="7" id="KW-1185">Reference proteome</keyword>
<dbReference type="GO" id="GO:0003824">
    <property type="term" value="F:catalytic activity"/>
    <property type="evidence" value="ECO:0007669"/>
    <property type="project" value="InterPro"/>
</dbReference>
<feature type="short sequence motif" description="Histidine triad motif" evidence="2 3">
    <location>
        <begin position="99"/>
        <end position="103"/>
    </location>
</feature>